<evidence type="ECO:0000256" key="5">
    <source>
        <dbReference type="ARBA" id="ARBA00023237"/>
    </source>
</evidence>
<dbReference type="Pfam" id="PF06629">
    <property type="entry name" value="MipA"/>
    <property type="match status" value="1"/>
</dbReference>
<dbReference type="PANTHER" id="PTHR38776:SF1">
    <property type="entry name" value="MLTA-INTERACTING PROTEIN-RELATED"/>
    <property type="match status" value="1"/>
</dbReference>
<evidence type="ECO:0000256" key="3">
    <source>
        <dbReference type="ARBA" id="ARBA00022729"/>
    </source>
</evidence>
<dbReference type="AlphaFoldDB" id="A0A1E5IS24"/>
<protein>
    <recommendedName>
        <fullName evidence="9">Structural protein MipA</fullName>
    </recommendedName>
</protein>
<dbReference type="EMBL" id="MCBT01000043">
    <property type="protein sequence ID" value="OEG73340.1"/>
    <property type="molecule type" value="Genomic_DNA"/>
</dbReference>
<dbReference type="RefSeq" id="WP_069671507.1">
    <property type="nucleotide sequence ID" value="NZ_MCBT01000043.1"/>
</dbReference>
<reference evidence="7 8" key="1">
    <citation type="submission" date="2016-07" db="EMBL/GenBank/DDBJ databases">
        <title>Whole-genome of two Shewanella species isolated from a digestive organ of sea cucumber Apostichopus japonicus Selenka 1867.</title>
        <authorList>
            <person name="Hong H.-H."/>
            <person name="Choi H."/>
            <person name="Cheon S."/>
            <person name="Oh J.-S."/>
            <person name="Lee H.-G."/>
            <person name="Park C."/>
        </authorList>
    </citation>
    <scope>NUCLEOTIDE SEQUENCE [LARGE SCALE GENOMIC DNA]</scope>
    <source>
        <strain evidence="7 8">CSB03KR</strain>
    </source>
</reference>
<comment type="similarity">
    <text evidence="2">Belongs to the MipA/OmpV family.</text>
</comment>
<dbReference type="STRING" id="23.BEL05_13825"/>
<evidence type="ECO:0000256" key="1">
    <source>
        <dbReference type="ARBA" id="ARBA00004442"/>
    </source>
</evidence>
<evidence type="ECO:0000313" key="8">
    <source>
        <dbReference type="Proteomes" id="UP000095230"/>
    </source>
</evidence>
<organism evidence="7 8">
    <name type="scientific">Shewanella colwelliana</name>
    <name type="common">Alteromonas colwelliana</name>
    <dbReference type="NCBI Taxonomy" id="23"/>
    <lineage>
        <taxon>Bacteria</taxon>
        <taxon>Pseudomonadati</taxon>
        <taxon>Pseudomonadota</taxon>
        <taxon>Gammaproteobacteria</taxon>
        <taxon>Alteromonadales</taxon>
        <taxon>Shewanellaceae</taxon>
        <taxon>Shewanella</taxon>
    </lineage>
</organism>
<dbReference type="InterPro" id="IPR010583">
    <property type="entry name" value="MipA"/>
</dbReference>
<dbReference type="Proteomes" id="UP000095230">
    <property type="component" value="Unassembled WGS sequence"/>
</dbReference>
<evidence type="ECO:0000256" key="2">
    <source>
        <dbReference type="ARBA" id="ARBA00005722"/>
    </source>
</evidence>
<comment type="caution">
    <text evidence="7">The sequence shown here is derived from an EMBL/GenBank/DDBJ whole genome shotgun (WGS) entry which is preliminary data.</text>
</comment>
<evidence type="ECO:0000256" key="4">
    <source>
        <dbReference type="ARBA" id="ARBA00023136"/>
    </source>
</evidence>
<keyword evidence="4" id="KW-0472">Membrane</keyword>
<dbReference type="GO" id="GO:0009279">
    <property type="term" value="C:cell outer membrane"/>
    <property type="evidence" value="ECO:0007669"/>
    <property type="project" value="UniProtKB-SubCell"/>
</dbReference>
<proteinExistence type="inferred from homology"/>
<evidence type="ECO:0008006" key="9">
    <source>
        <dbReference type="Google" id="ProtNLM"/>
    </source>
</evidence>
<keyword evidence="3 6" id="KW-0732">Signal</keyword>
<sequence length="257" mass="27865">MKKLCFAITAILISSHAVAEGNTYIRNGNIYSHQGQYFAGAGVATGSELYKGQDHKTAVYLNGGYHGEDFNADLAGINYRFMGDNNSTLNFSAFVVANQGLEASDADILTGMKNRKTSGDLGVNADIRVGQGTFSTKFQHDVTGVYDGYQADVTYYHPMHLGFADLVPYAGVHYFSKDYVDYYAGVSKSDATAKRPEYKGSGSLAYKVGYSLVVPITEHLDITQATAYSHLSPDIADSPLINSSNQWVTTLGVSYSF</sequence>
<dbReference type="GO" id="GO:0009252">
    <property type="term" value="P:peptidoglycan biosynthetic process"/>
    <property type="evidence" value="ECO:0007669"/>
    <property type="project" value="TreeGrafter"/>
</dbReference>
<accession>A0A1E5IS24</accession>
<dbReference type="InterPro" id="IPR054915">
    <property type="entry name" value="OmpV"/>
</dbReference>
<comment type="subcellular location">
    <subcellularLocation>
        <location evidence="1">Cell outer membrane</location>
    </subcellularLocation>
</comment>
<dbReference type="OrthoDB" id="8562138at2"/>
<gene>
    <name evidence="7" type="ORF">BEL05_13825</name>
</gene>
<evidence type="ECO:0000256" key="6">
    <source>
        <dbReference type="SAM" id="SignalP"/>
    </source>
</evidence>
<evidence type="ECO:0000313" key="7">
    <source>
        <dbReference type="EMBL" id="OEG73340.1"/>
    </source>
</evidence>
<name>A0A1E5IS24_SHECO</name>
<feature type="signal peptide" evidence="6">
    <location>
        <begin position="1"/>
        <end position="19"/>
    </location>
</feature>
<keyword evidence="5" id="KW-0998">Cell outer membrane</keyword>
<dbReference type="PANTHER" id="PTHR38776">
    <property type="entry name" value="MLTA-INTERACTING PROTEIN-RELATED"/>
    <property type="match status" value="1"/>
</dbReference>
<dbReference type="NCBIfam" id="NF045789">
    <property type="entry name" value="OmpVVibrio"/>
    <property type="match status" value="1"/>
</dbReference>
<feature type="chain" id="PRO_5009179028" description="Structural protein MipA" evidence="6">
    <location>
        <begin position="20"/>
        <end position="257"/>
    </location>
</feature>